<evidence type="ECO:0000259" key="1">
    <source>
        <dbReference type="Pfam" id="PF13472"/>
    </source>
</evidence>
<gene>
    <name evidence="2" type="ORF">QNI19_14465</name>
</gene>
<dbReference type="PANTHER" id="PTHR30383">
    <property type="entry name" value="THIOESTERASE 1/PROTEASE 1/LYSOPHOSPHOLIPASE L1"/>
    <property type="match status" value="1"/>
</dbReference>
<dbReference type="SUPFAM" id="SSF52266">
    <property type="entry name" value="SGNH hydrolase"/>
    <property type="match status" value="1"/>
</dbReference>
<evidence type="ECO:0000313" key="3">
    <source>
        <dbReference type="Proteomes" id="UP001228581"/>
    </source>
</evidence>
<dbReference type="InterPro" id="IPR051532">
    <property type="entry name" value="Ester_Hydrolysis_Enzymes"/>
</dbReference>
<dbReference type="InterPro" id="IPR013830">
    <property type="entry name" value="SGNH_hydro"/>
</dbReference>
<dbReference type="EC" id="3.1.-.-" evidence="2"/>
<comment type="caution">
    <text evidence="2">The sequence shown here is derived from an EMBL/GenBank/DDBJ whole genome shotgun (WGS) entry which is preliminary data.</text>
</comment>
<organism evidence="2 3">
    <name type="scientific">Xanthocytophaga flava</name>
    <dbReference type="NCBI Taxonomy" id="3048013"/>
    <lineage>
        <taxon>Bacteria</taxon>
        <taxon>Pseudomonadati</taxon>
        <taxon>Bacteroidota</taxon>
        <taxon>Cytophagia</taxon>
        <taxon>Cytophagales</taxon>
        <taxon>Rhodocytophagaceae</taxon>
        <taxon>Xanthocytophaga</taxon>
    </lineage>
</organism>
<reference evidence="2 3" key="1">
    <citation type="submission" date="2023-05" db="EMBL/GenBank/DDBJ databases">
        <authorList>
            <person name="Zhang X."/>
        </authorList>
    </citation>
    <scope>NUCLEOTIDE SEQUENCE [LARGE SCALE GENOMIC DNA]</scope>
    <source>
        <strain evidence="2 3">DM2B3-1</strain>
    </source>
</reference>
<name>A0ABT7CK80_9BACT</name>
<dbReference type="GO" id="GO:0016787">
    <property type="term" value="F:hydrolase activity"/>
    <property type="evidence" value="ECO:0007669"/>
    <property type="project" value="UniProtKB-KW"/>
</dbReference>
<dbReference type="Proteomes" id="UP001228581">
    <property type="component" value="Unassembled WGS sequence"/>
</dbReference>
<dbReference type="PANTHER" id="PTHR30383:SF5">
    <property type="entry name" value="SGNH HYDROLASE-TYPE ESTERASE DOMAIN-CONTAINING PROTEIN"/>
    <property type="match status" value="1"/>
</dbReference>
<feature type="domain" description="SGNH hydrolase-type esterase" evidence="1">
    <location>
        <begin position="240"/>
        <end position="407"/>
    </location>
</feature>
<dbReference type="RefSeq" id="WP_313997046.1">
    <property type="nucleotide sequence ID" value="NZ_JASJOT010000008.1"/>
</dbReference>
<keyword evidence="2" id="KW-0378">Hydrolase</keyword>
<keyword evidence="3" id="KW-1185">Reference proteome</keyword>
<dbReference type="InterPro" id="IPR036514">
    <property type="entry name" value="SGNH_hydro_sf"/>
</dbReference>
<dbReference type="Pfam" id="PF13472">
    <property type="entry name" value="Lipase_GDSL_2"/>
    <property type="match status" value="1"/>
</dbReference>
<proteinExistence type="predicted"/>
<evidence type="ECO:0000313" key="2">
    <source>
        <dbReference type="EMBL" id="MDJ1494144.1"/>
    </source>
</evidence>
<accession>A0ABT7CK80</accession>
<protein>
    <submittedName>
        <fullName evidence="2">SGNH/GDSL hydrolase family protein</fullName>
        <ecNumber evidence="2">3.1.-.-</ecNumber>
    </submittedName>
</protein>
<dbReference type="EMBL" id="JASJOT010000008">
    <property type="protein sequence ID" value="MDJ1494144.1"/>
    <property type="molecule type" value="Genomic_DNA"/>
</dbReference>
<sequence length="422" mass="45164">MGWFDLMRGVASAGGGTPTLPLDYDTYGFDQTNLVFDFNPMLGLASSGGLVDSWTDQKSGLVVSNTGSTRPDLISGAVNGKAAISGNGSNKVLNGLLGSNKTVKHIFIITKSNFTTGTFADYQGLFSPNDLTGTPVIVSGSSGTTNLETFNLDTLAVDRVNTNSFLPLGKWRIVAGTSIASSGATRDGWSILSDRNFGARFYNGQIMRVLTFSDMSSDNLLKVYHYLSRQMGKTILYFDGNSIVYGQGVTTPFPITTVANLGYEGYLQFNFGVSGQTTAMMQSDVSTQILNFFTDYQKSIYIPFEITNDLALGGTATDAYNRYVTLCQTAKAKGFKVVACTVLPRSDGGGSFETNRQTVNTNIRTNWATFSDGLADFGADTTIGVVGADSNTTYYQDGVHPTQAGHNILASILYPVISGISF</sequence>
<dbReference type="Gene3D" id="3.40.50.1110">
    <property type="entry name" value="SGNH hydrolase"/>
    <property type="match status" value="1"/>
</dbReference>